<dbReference type="GO" id="GO:0006352">
    <property type="term" value="P:DNA-templated transcription initiation"/>
    <property type="evidence" value="ECO:0007669"/>
    <property type="project" value="InterPro"/>
</dbReference>
<name>A0A0G8ELY0_BACCE</name>
<dbReference type="AlphaFoldDB" id="A0A0G8ELY0"/>
<dbReference type="EMBL" id="LCYI01000050">
    <property type="protein sequence ID" value="KLA24522.1"/>
    <property type="molecule type" value="Genomic_DNA"/>
</dbReference>
<gene>
    <name evidence="2" type="ORF">B4077_4516</name>
</gene>
<dbReference type="InterPro" id="IPR013325">
    <property type="entry name" value="RNA_pol_sigma_r2"/>
</dbReference>
<dbReference type="NCBIfam" id="TIGR02937">
    <property type="entry name" value="sigma70-ECF"/>
    <property type="match status" value="1"/>
</dbReference>
<evidence type="ECO:0000313" key="2">
    <source>
        <dbReference type="EMBL" id="KLA24522.1"/>
    </source>
</evidence>
<protein>
    <recommendedName>
        <fullName evidence="1">RNA polymerase sigma-70 region 2 domain-containing protein</fullName>
    </recommendedName>
</protein>
<dbReference type="Pfam" id="PF04542">
    <property type="entry name" value="Sigma70_r2"/>
    <property type="match status" value="1"/>
</dbReference>
<dbReference type="InterPro" id="IPR014284">
    <property type="entry name" value="RNA_pol_sigma-70_dom"/>
</dbReference>
<proteinExistence type="predicted"/>
<dbReference type="InterPro" id="IPR007627">
    <property type="entry name" value="RNA_pol_sigma70_r2"/>
</dbReference>
<evidence type="ECO:0000259" key="1">
    <source>
        <dbReference type="Pfam" id="PF04542"/>
    </source>
</evidence>
<evidence type="ECO:0000313" key="3">
    <source>
        <dbReference type="Proteomes" id="UP000035214"/>
    </source>
</evidence>
<feature type="domain" description="RNA polymerase sigma-70 region 2" evidence="1">
    <location>
        <begin position="24"/>
        <end position="92"/>
    </location>
</feature>
<accession>A0A0G8ELY0</accession>
<sequence>MKITEENVAMQLRKKNEKALYFIIDQYGGLIKSIIQKHLASFQDVQEECMDDVLLAIWNHIEKYDEEKNTLKNWIAAITKYKSIDYARKYAKTVNEKGLDQIGEIAMHTDTTKNEISNDMEHILDHLKKNDKEIFMKHYVEEDNVTKIILTPVLTSGEEGEKKTDYRKVLTEEEFEVVIKE</sequence>
<dbReference type="GO" id="GO:0003700">
    <property type="term" value="F:DNA-binding transcription factor activity"/>
    <property type="evidence" value="ECO:0007669"/>
    <property type="project" value="InterPro"/>
</dbReference>
<dbReference type="SUPFAM" id="SSF88946">
    <property type="entry name" value="Sigma2 domain of RNA polymerase sigma factors"/>
    <property type="match status" value="1"/>
</dbReference>
<comment type="caution">
    <text evidence="2">The sequence shown here is derived from an EMBL/GenBank/DDBJ whole genome shotgun (WGS) entry which is preliminary data.</text>
</comment>
<organism evidence="2 3">
    <name type="scientific">Bacillus cereus</name>
    <dbReference type="NCBI Taxonomy" id="1396"/>
    <lineage>
        <taxon>Bacteria</taxon>
        <taxon>Bacillati</taxon>
        <taxon>Bacillota</taxon>
        <taxon>Bacilli</taxon>
        <taxon>Bacillales</taxon>
        <taxon>Bacillaceae</taxon>
        <taxon>Bacillus</taxon>
        <taxon>Bacillus cereus group</taxon>
    </lineage>
</organism>
<dbReference type="Proteomes" id="UP000035214">
    <property type="component" value="Unassembled WGS sequence"/>
</dbReference>
<dbReference type="RefSeq" id="WP_046956239.1">
    <property type="nucleotide sequence ID" value="NZ_LCYI01000050.1"/>
</dbReference>
<reference evidence="2 3" key="1">
    <citation type="submission" date="2015-04" db="EMBL/GenBank/DDBJ databases">
        <title>Draft Genome Sequences of Eight Spore-Forming Food Isolates of Bacillus cereus Genome sequencing.</title>
        <authorList>
            <person name="Krawcyk A.O."/>
            <person name="de Jong A."/>
            <person name="Eijlander R.T."/>
            <person name="Berendsen E.M."/>
            <person name="Holsappel S."/>
            <person name="Wells-Bennik M."/>
            <person name="Kuipers O.P."/>
        </authorList>
    </citation>
    <scope>NUCLEOTIDE SEQUENCE [LARGE SCALE GENOMIC DNA]</scope>
    <source>
        <strain evidence="2 3">B4077</strain>
    </source>
</reference>
<dbReference type="PATRIC" id="fig|1396.428.peg.864"/>
<dbReference type="Gene3D" id="1.10.1740.10">
    <property type="match status" value="1"/>
</dbReference>